<organism evidence="3 4">
    <name type="scientific">Metabacillus niabensis</name>
    <dbReference type="NCBI Taxonomy" id="324854"/>
    <lineage>
        <taxon>Bacteria</taxon>
        <taxon>Bacillati</taxon>
        <taxon>Bacillota</taxon>
        <taxon>Bacilli</taxon>
        <taxon>Bacillales</taxon>
        <taxon>Bacillaceae</taxon>
        <taxon>Metabacillus</taxon>
    </lineage>
</organism>
<keyword evidence="1" id="KW-0812">Transmembrane</keyword>
<evidence type="ECO:0000259" key="2">
    <source>
        <dbReference type="Pfam" id="PF02517"/>
    </source>
</evidence>
<sequence length="266" mass="30649">MGMYKFTDKANLLLGLVFLVGILCISYSFFWGIVPLSLMMIFIYLKKGNRKLIATVSAFLIGFLLYRAAALLLTQLLDGDEARILFNRILLLFIIFCLMINSRFFKHRFHYLHKPDWHATIYFPFIWSGFHSLQIKYFLIMAMLINSIVFIPFIIKHDFNTLKGLLLFAIGFSLINAILEEIIWRGYLLSQLKDSVDDYFALIITSIGFGLQHISIGIPLIPSILFSFGGIFFAGIVMRSKSLIPSIIWHFLINLGMVFSGFIFRI</sequence>
<dbReference type="GO" id="GO:0008233">
    <property type="term" value="F:peptidase activity"/>
    <property type="evidence" value="ECO:0007669"/>
    <property type="project" value="UniProtKB-KW"/>
</dbReference>
<keyword evidence="3" id="KW-0378">Hydrolase</keyword>
<feature type="domain" description="CAAX prenyl protease 2/Lysostaphin resistance protein A-like" evidence="2">
    <location>
        <begin position="165"/>
        <end position="255"/>
    </location>
</feature>
<keyword evidence="3" id="KW-0645">Protease</keyword>
<dbReference type="RefSeq" id="WP_174880336.1">
    <property type="nucleotide sequence ID" value="NZ_CADEPK010000146.1"/>
</dbReference>
<protein>
    <submittedName>
        <fullName evidence="3">Membrane protease YdiL (CAAX protease family)</fullName>
    </submittedName>
</protein>
<feature type="transmembrane region" description="Helical" evidence="1">
    <location>
        <begin position="247"/>
        <end position="264"/>
    </location>
</feature>
<dbReference type="Proteomes" id="UP001232245">
    <property type="component" value="Unassembled WGS sequence"/>
</dbReference>
<dbReference type="Pfam" id="PF02517">
    <property type="entry name" value="Rce1-like"/>
    <property type="match status" value="1"/>
</dbReference>
<evidence type="ECO:0000313" key="4">
    <source>
        <dbReference type="Proteomes" id="UP001232245"/>
    </source>
</evidence>
<keyword evidence="4" id="KW-1185">Reference proteome</keyword>
<feature type="transmembrane region" description="Helical" evidence="1">
    <location>
        <begin position="52"/>
        <end position="73"/>
    </location>
</feature>
<evidence type="ECO:0000313" key="3">
    <source>
        <dbReference type="EMBL" id="MDQ0223946.1"/>
    </source>
</evidence>
<feature type="transmembrane region" description="Helical" evidence="1">
    <location>
        <begin position="85"/>
        <end position="105"/>
    </location>
</feature>
<dbReference type="GO" id="GO:0006508">
    <property type="term" value="P:proteolysis"/>
    <property type="evidence" value="ECO:0007669"/>
    <property type="project" value="UniProtKB-KW"/>
</dbReference>
<proteinExistence type="predicted"/>
<accession>A0ABT9YVD5</accession>
<feature type="transmembrane region" description="Helical" evidence="1">
    <location>
        <begin position="12"/>
        <end position="45"/>
    </location>
</feature>
<comment type="caution">
    <text evidence="3">The sequence shown here is derived from an EMBL/GenBank/DDBJ whole genome shotgun (WGS) entry which is preliminary data.</text>
</comment>
<name>A0ABT9YVD5_9BACI</name>
<evidence type="ECO:0000256" key="1">
    <source>
        <dbReference type="SAM" id="Phobius"/>
    </source>
</evidence>
<dbReference type="EMBL" id="JAUSTZ010000001">
    <property type="protein sequence ID" value="MDQ0223946.1"/>
    <property type="molecule type" value="Genomic_DNA"/>
</dbReference>
<keyword evidence="1" id="KW-1133">Transmembrane helix</keyword>
<feature type="transmembrane region" description="Helical" evidence="1">
    <location>
        <begin position="137"/>
        <end position="155"/>
    </location>
</feature>
<reference evidence="3 4" key="1">
    <citation type="submission" date="2023-07" db="EMBL/GenBank/DDBJ databases">
        <title>Genomic Encyclopedia of Type Strains, Phase IV (KMG-IV): sequencing the most valuable type-strain genomes for metagenomic binning, comparative biology and taxonomic classification.</title>
        <authorList>
            <person name="Goeker M."/>
        </authorList>
    </citation>
    <scope>NUCLEOTIDE SEQUENCE [LARGE SCALE GENOMIC DNA]</scope>
    <source>
        <strain evidence="3 4">DSM 17723</strain>
    </source>
</reference>
<gene>
    <name evidence="3" type="ORF">J2S02_000268</name>
</gene>
<keyword evidence="1" id="KW-0472">Membrane</keyword>
<feature type="transmembrane region" description="Helical" evidence="1">
    <location>
        <begin position="161"/>
        <end position="179"/>
    </location>
</feature>
<feature type="transmembrane region" description="Helical" evidence="1">
    <location>
        <begin position="224"/>
        <end position="240"/>
    </location>
</feature>
<dbReference type="InterPro" id="IPR003675">
    <property type="entry name" value="Rce1/LyrA-like_dom"/>
</dbReference>